<dbReference type="EMBL" id="JBGMEL010000006">
    <property type="protein sequence ID" value="MFA0790464.1"/>
    <property type="molecule type" value="Genomic_DNA"/>
</dbReference>
<keyword evidence="2" id="KW-0813">Transport</keyword>
<evidence type="ECO:0000256" key="1">
    <source>
        <dbReference type="ARBA" id="ARBA00004651"/>
    </source>
</evidence>
<feature type="transmembrane region" description="Helical" evidence="7">
    <location>
        <begin position="490"/>
        <end position="511"/>
    </location>
</feature>
<evidence type="ECO:0000256" key="4">
    <source>
        <dbReference type="ARBA" id="ARBA00022692"/>
    </source>
</evidence>
<dbReference type="InterPro" id="IPR006726">
    <property type="entry name" value="PHBA_efflux_AaeB/fusaric-R"/>
</dbReference>
<gene>
    <name evidence="8" type="ORF">ACCI51_07880</name>
</gene>
<feature type="transmembrane region" description="Helical" evidence="7">
    <location>
        <begin position="80"/>
        <end position="97"/>
    </location>
</feature>
<evidence type="ECO:0000256" key="6">
    <source>
        <dbReference type="ARBA" id="ARBA00023136"/>
    </source>
</evidence>
<dbReference type="Pfam" id="PF04632">
    <property type="entry name" value="FUSC"/>
    <property type="match status" value="1"/>
</dbReference>
<reference evidence="8 9" key="1">
    <citation type="submission" date="2024-08" db="EMBL/GenBank/DDBJ databases">
        <authorList>
            <person name="Ishaq N."/>
        </authorList>
    </citation>
    <scope>NUCLEOTIDE SEQUENCE [LARGE SCALE GENOMIC DNA]</scope>
    <source>
        <strain evidence="8 9">JCM 30400</strain>
    </source>
</reference>
<evidence type="ECO:0000256" key="7">
    <source>
        <dbReference type="SAM" id="Phobius"/>
    </source>
</evidence>
<evidence type="ECO:0000256" key="3">
    <source>
        <dbReference type="ARBA" id="ARBA00022475"/>
    </source>
</evidence>
<dbReference type="RefSeq" id="WP_371843210.1">
    <property type="nucleotide sequence ID" value="NZ_JBGMEL010000006.1"/>
</dbReference>
<feature type="transmembrane region" description="Helical" evidence="7">
    <location>
        <begin position="104"/>
        <end position="126"/>
    </location>
</feature>
<evidence type="ECO:0000256" key="5">
    <source>
        <dbReference type="ARBA" id="ARBA00022989"/>
    </source>
</evidence>
<keyword evidence="5 7" id="KW-1133">Transmembrane helix</keyword>
<feature type="transmembrane region" description="Helical" evidence="7">
    <location>
        <begin position="392"/>
        <end position="410"/>
    </location>
</feature>
<evidence type="ECO:0000313" key="9">
    <source>
        <dbReference type="Proteomes" id="UP001569414"/>
    </source>
</evidence>
<comment type="caution">
    <text evidence="8">The sequence shown here is derived from an EMBL/GenBank/DDBJ whole genome shotgun (WGS) entry which is preliminary data.</text>
</comment>
<feature type="transmembrane region" description="Helical" evidence="7">
    <location>
        <begin position="138"/>
        <end position="156"/>
    </location>
</feature>
<evidence type="ECO:0000313" key="8">
    <source>
        <dbReference type="EMBL" id="MFA0790464.1"/>
    </source>
</evidence>
<keyword evidence="4 7" id="KW-0812">Transmembrane</keyword>
<feature type="transmembrane region" description="Helical" evidence="7">
    <location>
        <begin position="55"/>
        <end position="74"/>
    </location>
</feature>
<dbReference type="Proteomes" id="UP001569414">
    <property type="component" value="Unassembled WGS sequence"/>
</dbReference>
<keyword evidence="9" id="KW-1185">Reference proteome</keyword>
<feature type="transmembrane region" description="Helical" evidence="7">
    <location>
        <begin position="366"/>
        <end position="386"/>
    </location>
</feature>
<keyword evidence="3" id="KW-1003">Cell membrane</keyword>
<feature type="transmembrane region" description="Helical" evidence="7">
    <location>
        <begin position="417"/>
        <end position="435"/>
    </location>
</feature>
<dbReference type="PANTHER" id="PTHR30509">
    <property type="entry name" value="P-HYDROXYBENZOIC ACID EFFLUX PUMP SUBUNIT-RELATED"/>
    <property type="match status" value="1"/>
</dbReference>
<proteinExistence type="predicted"/>
<accession>A0ABV4NLM6</accession>
<protein>
    <submittedName>
        <fullName evidence="8">FUSC family protein</fullName>
    </submittedName>
</protein>
<name>A0ABV4NLM6_9GAMM</name>
<evidence type="ECO:0000256" key="2">
    <source>
        <dbReference type="ARBA" id="ARBA00022448"/>
    </source>
</evidence>
<organism evidence="8 9">
    <name type="scientific">Microbulbifer echini</name>
    <dbReference type="NCBI Taxonomy" id="1529067"/>
    <lineage>
        <taxon>Bacteria</taxon>
        <taxon>Pseudomonadati</taxon>
        <taxon>Pseudomonadota</taxon>
        <taxon>Gammaproteobacteria</taxon>
        <taxon>Cellvibrionales</taxon>
        <taxon>Microbulbiferaceae</taxon>
        <taxon>Microbulbifer</taxon>
    </lineage>
</organism>
<feature type="transmembrane region" description="Helical" evidence="7">
    <location>
        <begin position="441"/>
        <end position="461"/>
    </location>
</feature>
<sequence length="726" mass="83098">MHLSRNAKESIKLAAALVIVYAIAMGLNWEKPFWGGFAVIVCSQANLGQSLNRAILWILGTLFALVGGWLIVALFPQDRWLFMIALSIWVATCVYLLQRSRHQYFWVTCGYVILLLWDATGGDLSISYEEGILRVQESLLGIVVYGLIAVLIWPNCSREVLRKASIVLLARQRLFAAGCFTRIKSQEKVMLHPDKRVELLKADASLRAAIDDACSDSYEIWECRKQWNHFGSRATALTQSLLKLEESLALSNQLGVADFFSGVNDYIDDIQCRLNEIKLTVDEGVLANMPKERCIQGDIDKIKALSTSQTAALAVTKQSLNDLEVESRSLIDSVNDIQVMGDSYLKFPSEDGAYWLGLLMPDPDRLANVVRVIVGLWISYLAYLFVPGMLGGLLVVLLITVIAIIAALSPQIRLFETCFYTIIVCLLSAPMYFVLMPKLQGFYSLGIMIFVWSFIVCYLANRAFGAQSMIRTLVLIFPQIIFNFNDYQVYSFVVYTNYIFVLAIIFCILAVSRNIPFSSHPERNFKKNVDRFLNSAGSLVVQGDIPESRRQSFFYRLYVLYHINIIMVSRKNILYWMEGIDKERIRGMSKDQMRSLVDLLMLIANQVKILYRVDRGKMRFVATKKMLREAFIWRCLAAKVFFYLSGRKREIHIDSLRRGYRRVFDRINIEVGELMELRESDERSKEGVSNFLYFLGVVHCIDNYLSDLFHLSELVDWSCFCEDRCL</sequence>
<dbReference type="PANTHER" id="PTHR30509:SF9">
    <property type="entry name" value="MULTIDRUG RESISTANCE PROTEIN MDTO"/>
    <property type="match status" value="1"/>
</dbReference>
<keyword evidence="6 7" id="KW-0472">Membrane</keyword>
<comment type="subcellular location">
    <subcellularLocation>
        <location evidence="1">Cell membrane</location>
        <topology evidence="1">Multi-pass membrane protein</topology>
    </subcellularLocation>
</comment>